<evidence type="ECO:0000313" key="2">
    <source>
        <dbReference type="EMBL" id="KKA26811.1"/>
    </source>
</evidence>
<dbReference type="EMBL" id="LAEV01001971">
    <property type="protein sequence ID" value="KKA26811.1"/>
    <property type="molecule type" value="Genomic_DNA"/>
</dbReference>
<dbReference type="InterPro" id="IPR000396">
    <property type="entry name" value="Pdiesterase2"/>
</dbReference>
<sequence>MVAAHEKPAMQVIVLGSGGGPLENNTTAFLVRSIASGWAKGSVVAVDAGVHLSAISRILEETQPRLLGYSDGPKLPHTLDSGPFAGLELHSRSAIANGAHITRNLIDTYLITHPHLDHISGFVVNTAALPGTRPKRLAGLPTTISAFKNHIFNNVIWPNLSDENNGAGLVTYMRLVEGGSPALGDGDNRGYVEISDGLSVKMWSVSHGHCMERHSHRGSTSSQGGYRNSIDTTRGSLLNPNASSHRKSSTPNHCSALSRPSHSHSLLTQAVSLAQAGDNCRERICVYDSSAYFIRDISTAREVLIFGDVEPDSISLSPRNYQVWIEAGPKVAQGHLAAIFIECSYDNSQADDRLYGHLKPVYIIEELQVLAEQVRLARREAEATRESSKKRKRENTLSEEAGRPRRPVVPTFEDPVSPKSLRPVAVPAIATPEGSNTPRISSPLVHAENLSDLENLPESLLLLPPTPTPHRHEPMSPPQKEKHKEKDDEYVLRGVKVVIIHMKEKITDEPEVGLTIKKELDELETVAKLGCEFIISYSGQSLYV</sequence>
<dbReference type="OrthoDB" id="258495at2759"/>
<comment type="caution">
    <text evidence="2">The sequence shown here is derived from an EMBL/GenBank/DDBJ whole genome shotgun (WGS) entry which is preliminary data.</text>
</comment>
<dbReference type="PANTHER" id="PTHR28283">
    <property type="entry name" value="3',5'-CYCLIC-NUCLEOTIDE PHOSPHODIESTERASE 1"/>
    <property type="match status" value="1"/>
</dbReference>
<feature type="compositionally biased region" description="Polar residues" evidence="1">
    <location>
        <begin position="218"/>
        <end position="260"/>
    </location>
</feature>
<dbReference type="AlphaFoldDB" id="A0A0F4Z9J5"/>
<evidence type="ECO:0008006" key="4">
    <source>
        <dbReference type="Google" id="ProtNLM"/>
    </source>
</evidence>
<dbReference type="SUPFAM" id="SSF56281">
    <property type="entry name" value="Metallo-hydrolase/oxidoreductase"/>
    <property type="match status" value="1"/>
</dbReference>
<feature type="compositionally biased region" description="Basic and acidic residues" evidence="1">
    <location>
        <begin position="470"/>
        <end position="487"/>
    </location>
</feature>
<feature type="region of interest" description="Disordered" evidence="1">
    <location>
        <begin position="459"/>
        <end position="487"/>
    </location>
</feature>
<dbReference type="CDD" id="cd07735">
    <property type="entry name" value="class_II_PDE_MBL-fold"/>
    <property type="match status" value="1"/>
</dbReference>
<reference evidence="2 3" key="1">
    <citation type="submission" date="2015-03" db="EMBL/GenBank/DDBJ databases">
        <authorList>
            <person name="Radwan O."/>
            <person name="Al-Naeli F.A."/>
            <person name="Rendon G.A."/>
            <person name="Fields C."/>
        </authorList>
    </citation>
    <scope>NUCLEOTIDE SEQUENCE [LARGE SCALE GENOMIC DNA]</scope>
    <source>
        <strain evidence="2">CR-DP1</strain>
    </source>
</reference>
<accession>A0A0F4Z9J5</accession>
<feature type="compositionally biased region" description="Basic and acidic residues" evidence="1">
    <location>
        <begin position="394"/>
        <end position="403"/>
    </location>
</feature>
<keyword evidence="3" id="KW-1185">Reference proteome</keyword>
<evidence type="ECO:0000313" key="3">
    <source>
        <dbReference type="Proteomes" id="UP000033483"/>
    </source>
</evidence>
<dbReference type="Pfam" id="PF02112">
    <property type="entry name" value="PDEase_II"/>
    <property type="match status" value="2"/>
</dbReference>
<dbReference type="GO" id="GO:0006198">
    <property type="term" value="P:cAMP catabolic process"/>
    <property type="evidence" value="ECO:0007669"/>
    <property type="project" value="InterPro"/>
</dbReference>
<name>A0A0F4Z9J5_9PEZI</name>
<dbReference type="Proteomes" id="UP000033483">
    <property type="component" value="Unassembled WGS sequence"/>
</dbReference>
<proteinExistence type="predicted"/>
<gene>
    <name evidence="2" type="ORF">TD95_000771</name>
</gene>
<protein>
    <recommendedName>
        <fullName evidence="4">3',5'-cyclic-nucleotide phosphodiesterase</fullName>
    </recommendedName>
</protein>
<feature type="region of interest" description="Disordered" evidence="1">
    <location>
        <begin position="213"/>
        <end position="260"/>
    </location>
</feature>
<dbReference type="GO" id="GO:1902660">
    <property type="term" value="P:negative regulation of glucose mediated signaling pathway"/>
    <property type="evidence" value="ECO:0007669"/>
    <property type="project" value="TreeGrafter"/>
</dbReference>
<dbReference type="PANTHER" id="PTHR28283:SF1">
    <property type="entry name" value="3',5'-CYCLIC-NUCLEOTIDE PHOSPHODIESTERASE 1"/>
    <property type="match status" value="1"/>
</dbReference>
<dbReference type="GO" id="GO:0004115">
    <property type="term" value="F:3',5'-cyclic-AMP phosphodiesterase activity"/>
    <property type="evidence" value="ECO:0007669"/>
    <property type="project" value="InterPro"/>
</dbReference>
<evidence type="ECO:0000256" key="1">
    <source>
        <dbReference type="SAM" id="MobiDB-lite"/>
    </source>
</evidence>
<dbReference type="InterPro" id="IPR036866">
    <property type="entry name" value="RibonucZ/Hydroxyglut_hydro"/>
</dbReference>
<dbReference type="GO" id="GO:0047555">
    <property type="term" value="F:3',5'-cyclic-GMP phosphodiesterase activity"/>
    <property type="evidence" value="ECO:0007669"/>
    <property type="project" value="TreeGrafter"/>
</dbReference>
<organism evidence="2 3">
    <name type="scientific">Thielaviopsis punctulata</name>
    <dbReference type="NCBI Taxonomy" id="72032"/>
    <lineage>
        <taxon>Eukaryota</taxon>
        <taxon>Fungi</taxon>
        <taxon>Dikarya</taxon>
        <taxon>Ascomycota</taxon>
        <taxon>Pezizomycotina</taxon>
        <taxon>Sordariomycetes</taxon>
        <taxon>Hypocreomycetidae</taxon>
        <taxon>Microascales</taxon>
        <taxon>Ceratocystidaceae</taxon>
        <taxon>Thielaviopsis</taxon>
    </lineage>
</organism>
<dbReference type="Gene3D" id="3.60.15.10">
    <property type="entry name" value="Ribonuclease Z/Hydroxyacylglutathione hydrolase-like"/>
    <property type="match status" value="1"/>
</dbReference>
<dbReference type="PRINTS" id="PR00388">
    <property type="entry name" value="PDIESTERASE2"/>
</dbReference>
<feature type="region of interest" description="Disordered" evidence="1">
    <location>
        <begin position="380"/>
        <end position="417"/>
    </location>
</feature>